<evidence type="ECO:0000256" key="1">
    <source>
        <dbReference type="SAM" id="MobiDB-lite"/>
    </source>
</evidence>
<dbReference type="EMBL" id="FNYV01000002">
    <property type="protein sequence ID" value="SEJ02099.1"/>
    <property type="molecule type" value="Genomic_DNA"/>
</dbReference>
<accession>A0A1H6VBT5</accession>
<organism evidence="3 4">
    <name type="scientific">Micromonospora phaseoli</name>
    <dbReference type="NCBI Taxonomy" id="1144548"/>
    <lineage>
        <taxon>Bacteria</taxon>
        <taxon>Bacillati</taxon>
        <taxon>Actinomycetota</taxon>
        <taxon>Actinomycetes</taxon>
        <taxon>Micromonosporales</taxon>
        <taxon>Micromonosporaceae</taxon>
        <taxon>Micromonospora</taxon>
    </lineage>
</organism>
<reference evidence="4" key="1">
    <citation type="submission" date="2016-10" db="EMBL/GenBank/DDBJ databases">
        <authorList>
            <person name="Varghese N."/>
            <person name="Submissions S."/>
        </authorList>
    </citation>
    <scope>NUCLEOTIDE SEQUENCE [LARGE SCALE GENOMIC DNA]</scope>
    <source>
        <strain evidence="4">CGMCC 4.7038</strain>
    </source>
</reference>
<gene>
    <name evidence="3" type="ORF">SAMN05443287_102626</name>
</gene>
<dbReference type="Pfam" id="PF20469">
    <property type="entry name" value="OLD-like_TOPRIM"/>
    <property type="match status" value="1"/>
</dbReference>
<protein>
    <recommendedName>
        <fullName evidence="2">OLD protein-like TOPRIM domain-containing protein</fullName>
    </recommendedName>
</protein>
<keyword evidence="4" id="KW-1185">Reference proteome</keyword>
<sequence>MSTSNREPHPEPGVTRDDPPTSATTDAAERRAVPRQTLDGPLGGNVASRQATARALAQAESAAAVVLVEGISDQIALETTAGVYGRSLPAARIVIVPIGGAHAVGRFLTWLGPRGAGVRLAGLCDLAEEEIFRRGLEAARVGSPRTRTDMEHLGFHVCHRDLEDELIRAVGIAGVEALFDRQGDLRSFRSFQSQPAWRGRDVDGQIWRFLRSSSRRNLRYARLLVEAAAERGTLPRPLDAVLGSVWAK</sequence>
<evidence type="ECO:0000313" key="3">
    <source>
        <dbReference type="EMBL" id="SEJ02099.1"/>
    </source>
</evidence>
<evidence type="ECO:0000259" key="2">
    <source>
        <dbReference type="Pfam" id="PF20469"/>
    </source>
</evidence>
<dbReference type="InterPro" id="IPR034139">
    <property type="entry name" value="TOPRIM_OLD"/>
</dbReference>
<dbReference type="STRING" id="1144548.SAMN05443287_102626"/>
<proteinExistence type="predicted"/>
<evidence type="ECO:0000313" key="4">
    <source>
        <dbReference type="Proteomes" id="UP000198707"/>
    </source>
</evidence>
<feature type="region of interest" description="Disordered" evidence="1">
    <location>
        <begin position="1"/>
        <end position="46"/>
    </location>
</feature>
<feature type="domain" description="OLD protein-like TOPRIM" evidence="2">
    <location>
        <begin position="62"/>
        <end position="111"/>
    </location>
</feature>
<name>A0A1H6VBT5_9ACTN</name>
<dbReference type="AlphaFoldDB" id="A0A1H6VBT5"/>
<feature type="compositionally biased region" description="Basic and acidic residues" evidence="1">
    <location>
        <begin position="1"/>
        <end position="19"/>
    </location>
</feature>
<dbReference type="Proteomes" id="UP000198707">
    <property type="component" value="Unassembled WGS sequence"/>
</dbReference>